<dbReference type="NCBIfam" id="TIGR00254">
    <property type="entry name" value="GGDEF"/>
    <property type="match status" value="1"/>
</dbReference>
<dbReference type="CDD" id="cd01948">
    <property type="entry name" value="EAL"/>
    <property type="match status" value="1"/>
</dbReference>
<organism evidence="5 6">
    <name type="scientific">Planococcus maritimus</name>
    <dbReference type="NCBI Taxonomy" id="192421"/>
    <lineage>
        <taxon>Bacteria</taxon>
        <taxon>Bacillati</taxon>
        <taxon>Bacillota</taxon>
        <taxon>Bacilli</taxon>
        <taxon>Bacillales</taxon>
        <taxon>Caryophanaceae</taxon>
        <taxon>Planococcus</taxon>
    </lineage>
</organism>
<evidence type="ECO:0000313" key="5">
    <source>
        <dbReference type="EMBL" id="QMT18137.1"/>
    </source>
</evidence>
<feature type="domain" description="EAL" evidence="3">
    <location>
        <begin position="667"/>
        <end position="921"/>
    </location>
</feature>
<dbReference type="PROSITE" id="PS50887">
    <property type="entry name" value="GGDEF"/>
    <property type="match status" value="1"/>
</dbReference>
<dbReference type="SUPFAM" id="SSF141868">
    <property type="entry name" value="EAL domain-like"/>
    <property type="match status" value="1"/>
</dbReference>
<dbReference type="RefSeq" id="WP_182092783.1">
    <property type="nucleotide sequence ID" value="NZ_CP059540.1"/>
</dbReference>
<dbReference type="SUPFAM" id="SSF55073">
    <property type="entry name" value="Nucleotide cyclase"/>
    <property type="match status" value="1"/>
</dbReference>
<dbReference type="InterPro" id="IPR052155">
    <property type="entry name" value="Biofilm_reg_signaling"/>
</dbReference>
<dbReference type="Pfam" id="PF00563">
    <property type="entry name" value="EAL"/>
    <property type="match status" value="1"/>
</dbReference>
<protein>
    <submittedName>
        <fullName evidence="5">EAL domain-containing protein</fullName>
    </submittedName>
</protein>
<dbReference type="Gene3D" id="3.30.450.20">
    <property type="entry name" value="PAS domain"/>
    <property type="match status" value="1"/>
</dbReference>
<dbReference type="SMART" id="SM00052">
    <property type="entry name" value="EAL"/>
    <property type="match status" value="1"/>
</dbReference>
<dbReference type="InterPro" id="IPR035919">
    <property type="entry name" value="EAL_sf"/>
</dbReference>
<dbReference type="EMBL" id="CP059540">
    <property type="protein sequence ID" value="QMT18137.1"/>
    <property type="molecule type" value="Genomic_DNA"/>
</dbReference>
<dbReference type="PROSITE" id="PS50883">
    <property type="entry name" value="EAL"/>
    <property type="match status" value="1"/>
</dbReference>
<dbReference type="Pfam" id="PF01590">
    <property type="entry name" value="GAF"/>
    <property type="match status" value="1"/>
</dbReference>
<dbReference type="InterPro" id="IPR000160">
    <property type="entry name" value="GGDEF_dom"/>
</dbReference>
<feature type="domain" description="PAC" evidence="2">
    <location>
        <begin position="442"/>
        <end position="493"/>
    </location>
</feature>
<dbReference type="SMART" id="SM00065">
    <property type="entry name" value="GAF"/>
    <property type="match status" value="2"/>
</dbReference>
<dbReference type="SUPFAM" id="SSF55781">
    <property type="entry name" value="GAF domain-like"/>
    <property type="match status" value="2"/>
</dbReference>
<dbReference type="NCBIfam" id="TIGR00229">
    <property type="entry name" value="sensory_box"/>
    <property type="match status" value="1"/>
</dbReference>
<dbReference type="PROSITE" id="PS50113">
    <property type="entry name" value="PAC"/>
    <property type="match status" value="1"/>
</dbReference>
<dbReference type="SMART" id="SM00267">
    <property type="entry name" value="GGDEF"/>
    <property type="match status" value="1"/>
</dbReference>
<dbReference type="AlphaFoldDB" id="A0A7D7MBA8"/>
<dbReference type="Gene3D" id="3.20.20.450">
    <property type="entry name" value="EAL domain"/>
    <property type="match status" value="1"/>
</dbReference>
<dbReference type="CDD" id="cd00130">
    <property type="entry name" value="PAS"/>
    <property type="match status" value="1"/>
</dbReference>
<dbReference type="GO" id="GO:0006355">
    <property type="term" value="P:regulation of DNA-templated transcription"/>
    <property type="evidence" value="ECO:0007669"/>
    <property type="project" value="InterPro"/>
</dbReference>
<dbReference type="Proteomes" id="UP000514716">
    <property type="component" value="Chromosome"/>
</dbReference>
<dbReference type="PANTHER" id="PTHR44757:SF2">
    <property type="entry name" value="BIOFILM ARCHITECTURE MAINTENANCE PROTEIN MBAA"/>
    <property type="match status" value="1"/>
</dbReference>
<gene>
    <name evidence="5" type="ORF">H1Q58_03710</name>
</gene>
<evidence type="ECO:0000259" key="3">
    <source>
        <dbReference type="PROSITE" id="PS50883"/>
    </source>
</evidence>
<dbReference type="InterPro" id="IPR043128">
    <property type="entry name" value="Rev_trsase/Diguanyl_cyclase"/>
</dbReference>
<dbReference type="Pfam" id="PF13185">
    <property type="entry name" value="GAF_2"/>
    <property type="match status" value="1"/>
</dbReference>
<evidence type="ECO:0000259" key="2">
    <source>
        <dbReference type="PROSITE" id="PS50113"/>
    </source>
</evidence>
<evidence type="ECO:0000259" key="4">
    <source>
        <dbReference type="PROSITE" id="PS50887"/>
    </source>
</evidence>
<dbReference type="InterPro" id="IPR000014">
    <property type="entry name" value="PAS"/>
</dbReference>
<dbReference type="CDD" id="cd01949">
    <property type="entry name" value="GGDEF"/>
    <property type="match status" value="1"/>
</dbReference>
<dbReference type="InterPro" id="IPR013767">
    <property type="entry name" value="PAS_fold"/>
</dbReference>
<reference evidence="5 6" key="1">
    <citation type="submission" date="2020-07" db="EMBL/GenBank/DDBJ databases">
        <title>Screening of a cold-adapted Planococcus bacterium producing protease in traditional shrimp paste and protease identification by genome sequencing.</title>
        <authorList>
            <person name="Gao R."/>
            <person name="Leng W."/>
            <person name="Chu Q."/>
            <person name="Wu X."/>
            <person name="Liu H."/>
            <person name="Li X."/>
        </authorList>
    </citation>
    <scope>NUCLEOTIDE SEQUENCE [LARGE SCALE GENOMIC DNA]</scope>
    <source>
        <strain evidence="5 6">XJ11</strain>
    </source>
</reference>
<dbReference type="FunFam" id="3.20.20.450:FF:000001">
    <property type="entry name" value="Cyclic di-GMP phosphodiesterase yahA"/>
    <property type="match status" value="1"/>
</dbReference>
<dbReference type="Pfam" id="PF00990">
    <property type="entry name" value="GGDEF"/>
    <property type="match status" value="1"/>
</dbReference>
<dbReference type="SMART" id="SM00091">
    <property type="entry name" value="PAS"/>
    <property type="match status" value="1"/>
</dbReference>
<dbReference type="PROSITE" id="PS50112">
    <property type="entry name" value="PAS"/>
    <property type="match status" value="1"/>
</dbReference>
<dbReference type="PANTHER" id="PTHR44757">
    <property type="entry name" value="DIGUANYLATE CYCLASE DGCP"/>
    <property type="match status" value="1"/>
</dbReference>
<dbReference type="Gene3D" id="3.30.70.270">
    <property type="match status" value="1"/>
</dbReference>
<dbReference type="InterPro" id="IPR029787">
    <property type="entry name" value="Nucleotide_cyclase"/>
</dbReference>
<dbReference type="KEGG" id="pdec:H1Q58_03710"/>
<feature type="domain" description="PAS" evidence="1">
    <location>
        <begin position="385"/>
        <end position="423"/>
    </location>
</feature>
<proteinExistence type="predicted"/>
<dbReference type="InterPro" id="IPR003018">
    <property type="entry name" value="GAF"/>
</dbReference>
<evidence type="ECO:0000313" key="6">
    <source>
        <dbReference type="Proteomes" id="UP000514716"/>
    </source>
</evidence>
<dbReference type="Pfam" id="PF00989">
    <property type="entry name" value="PAS"/>
    <property type="match status" value="1"/>
</dbReference>
<dbReference type="InterPro" id="IPR001633">
    <property type="entry name" value="EAL_dom"/>
</dbReference>
<evidence type="ECO:0000259" key="1">
    <source>
        <dbReference type="PROSITE" id="PS50112"/>
    </source>
</evidence>
<dbReference type="InterPro" id="IPR000700">
    <property type="entry name" value="PAS-assoc_C"/>
</dbReference>
<sequence length="931" mass="104476">MEQNQTRYSRLAHITKLINTNLELRPLLEQVVTAISEEVMRCDSVGIYLPQEDGKFRGYVGKPEVINGMTLDMHVVDTDYDLLAKEVIETQKTIYIPDTATDGRPDPRAVAGFGIKSLLALPISYEGELFGLVFLFDYGIPMDLSADEIQTVEAYVNMAGVAIRNVKNLQRKESLLSEKQMLLDLTRDLSLSSSLPEVLDICLHYTGQVLNIDNIGVHLLDPVAGAKLKPSYLSGKSKWTEEDWLKKHEEIEFDPSVDPAFAAVMKTKKPLYILDVEKDSRVNQEVCEMFGIKRMLFLPFVTMGEMLGAMVLVNFDTSDPIFNESHIHLAQSIAEATSSLLSNLLFMEKQEMIIHERTSEIRVKNDELQKAISQLKSLGRENELVLSSVEDGIFGLDLAGKITFCNRAAEAALGYAKGELIGKCYSVVLNKDTRSSTASFSLNQDLKFRKKNGLEFSVEYVVSAVKEEGKMIGEVVTFRDITKRKQLEKEITHLAYYDHLTDLPNRVLLDYFLNQEIEKAKLGGQQLAVLYLDLDRFKIINDSLGHSYGDILLKKVADRISQYMPDHAFVSRQGGDEFTVVLPGFDSLAELMDLVDCLVDSFADPFVLKGNEVHIKASIGISAFPDDGETAEVLIKNADAAMYKSKEKSGTYYHFFRSDMNTRNLESIFLENALYKALENNELLLHFQPQIDCRTERMIGAEALIRWNHPTKGMISPVEFIPTAEATGLIVPIGKWVLECACAQLKKWHDEGRTELSVSVNLSGRQFEEDDLVSMIEGVLKQTGINPESLHIELTENQIFRNTHMTLDKMRELKMLGIKIALDDFGTGYSSLGYLKNFPIDTLKIDRSFMVDILTDKNNAAITSTIITLAQNLGLDVIAEGVETKAQLAFLSAKDCFYIQGYYYSKPLGVEELAAYIDRAAPISSSDSRHL</sequence>
<dbReference type="InterPro" id="IPR035965">
    <property type="entry name" value="PAS-like_dom_sf"/>
</dbReference>
<feature type="domain" description="GGDEF" evidence="4">
    <location>
        <begin position="525"/>
        <end position="658"/>
    </location>
</feature>
<dbReference type="Gene3D" id="3.30.450.40">
    <property type="match status" value="2"/>
</dbReference>
<dbReference type="InterPro" id="IPR029016">
    <property type="entry name" value="GAF-like_dom_sf"/>
</dbReference>
<dbReference type="SUPFAM" id="SSF55785">
    <property type="entry name" value="PYP-like sensor domain (PAS domain)"/>
    <property type="match status" value="1"/>
</dbReference>
<keyword evidence="6" id="KW-1185">Reference proteome</keyword>
<accession>A0A7D7MBA8</accession>
<name>A0A7D7MBA8_PLAMR</name>